<dbReference type="PROSITE" id="PS00626">
    <property type="entry name" value="RCC1_2"/>
    <property type="match status" value="1"/>
</dbReference>
<dbReference type="Proteomes" id="UP000179807">
    <property type="component" value="Unassembled WGS sequence"/>
</dbReference>
<dbReference type="PANTHER" id="PTHR22870">
    <property type="entry name" value="REGULATOR OF CHROMOSOME CONDENSATION"/>
    <property type="match status" value="1"/>
</dbReference>
<proteinExistence type="predicted"/>
<dbReference type="AlphaFoldDB" id="A0A1J4JDT4"/>
<sequence length="526" mass="61151">MDYSLYACGSFCNVMFKSSLSHPQYNHTKVNTPDFEDIKSFEIGDNGVFFINKSGKLLVTGDIPISTLSSQNSRCIEVLEPMFDGSKLTDEVESVFYASGNALLLMENGDIYYASHNYHFKYTPPTRYVYVSLRNSKLFVIDQNGKIFKLPSYESLMKRTKIFPITLSSFSSNLYVTNCPNYRSNTNNEIYYLKQEIKPKPFEIDAKIYDIAVSPSFVLAIDVEHNIYIKRQYSKQFMKDEINQKKNENFKNFHDNPEFFRQYQSSNSHSSLREETYKWFCGAKKVSAFEKVGAVLDLVGHVFLYISHFPPLSFNLTVNDQLELLRFPSNICSPSTKIIDIACGRMHLVLLSSDYEIFTIGSNNHGQCMKPVSSSSELIFLNGNKMINLTKISPFYDTNIYRPISVICEMNSTFILLGLKNSKKVNFRKHAGKKFILKSYLSKKFPCSNIPKYIHQFIDKNRRIKEEKERKELIRKKQNMTMDEFTNIFRSPIENTIKEIKNEDIEQILTIAYDNLSYFNQLKYYQ</sequence>
<dbReference type="InterPro" id="IPR009091">
    <property type="entry name" value="RCC1/BLIP-II"/>
</dbReference>
<comment type="caution">
    <text evidence="2">The sequence shown here is derived from an EMBL/GenBank/DDBJ whole genome shotgun (WGS) entry which is preliminary data.</text>
</comment>
<dbReference type="OrthoDB" id="5370059at2759"/>
<evidence type="ECO:0000256" key="1">
    <source>
        <dbReference type="ARBA" id="ARBA00022737"/>
    </source>
</evidence>
<dbReference type="EMBL" id="MLAK01001217">
    <property type="protein sequence ID" value="OHS95835.1"/>
    <property type="molecule type" value="Genomic_DNA"/>
</dbReference>
<name>A0A1J4JDT4_9EUKA</name>
<dbReference type="Gene3D" id="2.130.10.30">
    <property type="entry name" value="Regulator of chromosome condensation 1/beta-lactamase-inhibitor protein II"/>
    <property type="match status" value="1"/>
</dbReference>
<dbReference type="SUPFAM" id="SSF50985">
    <property type="entry name" value="RCC1/BLIP-II"/>
    <property type="match status" value="1"/>
</dbReference>
<dbReference type="PANTHER" id="PTHR22870:SF408">
    <property type="entry name" value="OS09G0560450 PROTEIN"/>
    <property type="match status" value="1"/>
</dbReference>
<evidence type="ECO:0000313" key="2">
    <source>
        <dbReference type="EMBL" id="OHS95835.1"/>
    </source>
</evidence>
<dbReference type="InterPro" id="IPR000408">
    <property type="entry name" value="Reg_chr_condens"/>
</dbReference>
<evidence type="ECO:0000313" key="3">
    <source>
        <dbReference type="Proteomes" id="UP000179807"/>
    </source>
</evidence>
<dbReference type="InterPro" id="IPR051210">
    <property type="entry name" value="Ub_ligase/GEF_domain"/>
</dbReference>
<dbReference type="RefSeq" id="XP_068348972.1">
    <property type="nucleotide sequence ID" value="XM_068511783.1"/>
</dbReference>
<keyword evidence="3" id="KW-1185">Reference proteome</keyword>
<dbReference type="GeneID" id="94846487"/>
<keyword evidence="1" id="KW-0677">Repeat</keyword>
<dbReference type="VEuPathDB" id="TrichDB:TRFO_38019"/>
<protein>
    <submittedName>
        <fullName evidence="2">Uncharacterized protein</fullName>
    </submittedName>
</protein>
<accession>A0A1J4JDT4</accession>
<organism evidence="2 3">
    <name type="scientific">Tritrichomonas foetus</name>
    <dbReference type="NCBI Taxonomy" id="1144522"/>
    <lineage>
        <taxon>Eukaryota</taxon>
        <taxon>Metamonada</taxon>
        <taxon>Parabasalia</taxon>
        <taxon>Tritrichomonadida</taxon>
        <taxon>Tritrichomonadidae</taxon>
        <taxon>Tritrichomonas</taxon>
    </lineage>
</organism>
<reference evidence="2" key="1">
    <citation type="submission" date="2016-10" db="EMBL/GenBank/DDBJ databases">
        <authorList>
            <person name="Benchimol M."/>
            <person name="Almeida L.G."/>
            <person name="Vasconcelos A.T."/>
            <person name="Perreira-Neves A."/>
            <person name="Rosa I.A."/>
            <person name="Tasca T."/>
            <person name="Bogo M.R."/>
            <person name="de Souza W."/>
        </authorList>
    </citation>
    <scope>NUCLEOTIDE SEQUENCE [LARGE SCALE GENOMIC DNA]</scope>
    <source>
        <strain evidence="2">K</strain>
    </source>
</reference>
<gene>
    <name evidence="2" type="ORF">TRFO_38019</name>
</gene>